<keyword evidence="2" id="KW-1185">Reference proteome</keyword>
<reference evidence="2" key="1">
    <citation type="journal article" date="2019" name="Int. J. Syst. Evol. Microbiol.">
        <title>The Global Catalogue of Microorganisms (GCM) 10K type strain sequencing project: providing services to taxonomists for standard genome sequencing and annotation.</title>
        <authorList>
            <consortium name="The Broad Institute Genomics Platform"/>
            <consortium name="The Broad Institute Genome Sequencing Center for Infectious Disease"/>
            <person name="Wu L."/>
            <person name="Ma J."/>
        </authorList>
    </citation>
    <scope>NUCLEOTIDE SEQUENCE [LARGE SCALE GENOMIC DNA]</scope>
    <source>
        <strain evidence="2">JCM 18715</strain>
    </source>
</reference>
<gene>
    <name evidence="1" type="ORF">GCM10025770_28180</name>
</gene>
<comment type="caution">
    <text evidence="1">The sequence shown here is derived from an EMBL/GenBank/DDBJ whole genome shotgun (WGS) entry which is preliminary data.</text>
</comment>
<evidence type="ECO:0008006" key="3">
    <source>
        <dbReference type="Google" id="ProtNLM"/>
    </source>
</evidence>
<proteinExistence type="predicted"/>
<sequence length="391" mass="41184">MTLMTRLLAVFALAVLLTVLIPTKAASPESWLGLPVTFSEDGYGFHPWPAKVIKDIKVHTPDPVTMNKGWVTPDWAAWITGGKTNRIQLEVDEIVAKPSSLLRFGTVDGKTTRKVTSLKFAKLKLLLGNTSISLPAGRMEFAEDGTLKRATIDIEQLVTLEAAPVDGKLVTFFKTGNWKWGVLSGLRFDQVVAQGSLTDDLILFDKIGATGLGGSVEGVVSIAVTDGFAVAGDIQLDKMSAQELLSGFFAGHTVQGTVTAKAKFSAAAKTLEELEKAVVTASGSYSAKSGSIDRFGLLEGIRRPNSGSAGGGLTRYQTLEGSFSGATGKSSAVSIRRLDGNNLQGSSSFQVSPEGKLQGTVSGSLRLPNGEVKARSMLLGGTVKAPDVVVP</sequence>
<name>A0ABP9QWR8_9RHOO</name>
<evidence type="ECO:0000313" key="2">
    <source>
        <dbReference type="Proteomes" id="UP001500547"/>
    </source>
</evidence>
<dbReference type="Proteomes" id="UP001500547">
    <property type="component" value="Unassembled WGS sequence"/>
</dbReference>
<protein>
    <recommendedName>
        <fullName evidence="3">AsmA-like C-terminal domain-containing protein</fullName>
    </recommendedName>
</protein>
<evidence type="ECO:0000313" key="1">
    <source>
        <dbReference type="EMBL" id="GAA5168349.1"/>
    </source>
</evidence>
<dbReference type="EMBL" id="BAABLD010000010">
    <property type="protein sequence ID" value="GAA5168349.1"/>
    <property type="molecule type" value="Genomic_DNA"/>
</dbReference>
<organism evidence="1 2">
    <name type="scientific">Viridibacterium curvum</name>
    <dbReference type="NCBI Taxonomy" id="1101404"/>
    <lineage>
        <taxon>Bacteria</taxon>
        <taxon>Pseudomonadati</taxon>
        <taxon>Pseudomonadota</taxon>
        <taxon>Betaproteobacteria</taxon>
        <taxon>Rhodocyclales</taxon>
        <taxon>Rhodocyclaceae</taxon>
        <taxon>Viridibacterium</taxon>
    </lineage>
</organism>
<accession>A0ABP9QWR8</accession>